<keyword evidence="1" id="KW-0812">Transmembrane</keyword>
<dbReference type="Proteomes" id="UP001221686">
    <property type="component" value="Unassembled WGS sequence"/>
</dbReference>
<keyword evidence="1" id="KW-1133">Transmembrane helix</keyword>
<dbReference type="RefSeq" id="WP_272092175.1">
    <property type="nucleotide sequence ID" value="NZ_JAQNDL010000005.1"/>
</dbReference>
<protein>
    <submittedName>
        <fullName evidence="2">Uncharacterized protein</fullName>
    </submittedName>
</protein>
<dbReference type="EMBL" id="JAQNDL010000005">
    <property type="protein sequence ID" value="MDC0723631.1"/>
    <property type="molecule type" value="Genomic_DNA"/>
</dbReference>
<evidence type="ECO:0000313" key="2">
    <source>
        <dbReference type="EMBL" id="MDC0723631.1"/>
    </source>
</evidence>
<proteinExistence type="predicted"/>
<evidence type="ECO:0000313" key="3">
    <source>
        <dbReference type="Proteomes" id="UP001221686"/>
    </source>
</evidence>
<keyword evidence="1" id="KW-0472">Membrane</keyword>
<feature type="transmembrane region" description="Helical" evidence="1">
    <location>
        <begin position="20"/>
        <end position="46"/>
    </location>
</feature>
<gene>
    <name evidence="2" type="ORF">POL25_42505</name>
</gene>
<organism evidence="2 3">
    <name type="scientific">Nannocystis bainbridge</name>
    <dbReference type="NCBI Taxonomy" id="2995303"/>
    <lineage>
        <taxon>Bacteria</taxon>
        <taxon>Pseudomonadati</taxon>
        <taxon>Myxococcota</taxon>
        <taxon>Polyangia</taxon>
        <taxon>Nannocystales</taxon>
        <taxon>Nannocystaceae</taxon>
        <taxon>Nannocystis</taxon>
    </lineage>
</organism>
<reference evidence="2 3" key="1">
    <citation type="submission" date="2022-11" db="EMBL/GenBank/DDBJ databases">
        <title>Minimal conservation of predation-associated metabolite biosynthetic gene clusters underscores biosynthetic potential of Myxococcota including descriptions for ten novel species: Archangium lansinium sp. nov., Myxococcus landrumus sp. nov., Nannocystis bai.</title>
        <authorList>
            <person name="Ahearne A."/>
            <person name="Stevens C."/>
            <person name="Dowd S."/>
        </authorList>
    </citation>
    <scope>NUCLEOTIDE SEQUENCE [LARGE SCALE GENOMIC DNA]</scope>
    <source>
        <strain evidence="2 3">BB15-2</strain>
    </source>
</reference>
<keyword evidence="3" id="KW-1185">Reference proteome</keyword>
<name>A0ABT5EFK5_9BACT</name>
<sequence>MQQGDGSTIVVSLAEPGLVVSVVSVVVVVVVVVSAVVVVVVGTVVVGSPVVVPGSVVDVEVPGSVAADSDEPSDAPVLPVDCVASSEQAENSGENATSARVSEAKLRKRRLLNAEDGAAAVAPQHRSAQGNTMVTYTRGPPRILRFSNPPCIRPRCPTKSRSQQCEIALGLDPP</sequence>
<accession>A0ABT5EFK5</accession>
<evidence type="ECO:0000256" key="1">
    <source>
        <dbReference type="SAM" id="Phobius"/>
    </source>
</evidence>
<comment type="caution">
    <text evidence="2">The sequence shown here is derived from an EMBL/GenBank/DDBJ whole genome shotgun (WGS) entry which is preliminary data.</text>
</comment>